<dbReference type="CDD" id="cd04301">
    <property type="entry name" value="NAT_SF"/>
    <property type="match status" value="1"/>
</dbReference>
<proteinExistence type="predicted"/>
<gene>
    <name evidence="2" type="ORF">FHS18_000744</name>
</gene>
<dbReference type="AlphaFoldDB" id="A0A7W5FL20"/>
<dbReference type="EMBL" id="JACHXK010000001">
    <property type="protein sequence ID" value="MBB3108716.1"/>
    <property type="molecule type" value="Genomic_DNA"/>
</dbReference>
<organism evidence="2 3">
    <name type="scientific">Paenibacillus phyllosphaerae</name>
    <dbReference type="NCBI Taxonomy" id="274593"/>
    <lineage>
        <taxon>Bacteria</taxon>
        <taxon>Bacillati</taxon>
        <taxon>Bacillota</taxon>
        <taxon>Bacilli</taxon>
        <taxon>Bacillales</taxon>
        <taxon>Paenibacillaceae</taxon>
        <taxon>Paenibacillus</taxon>
    </lineage>
</organism>
<dbReference type="InterPro" id="IPR000182">
    <property type="entry name" value="GNAT_dom"/>
</dbReference>
<dbReference type="SUPFAM" id="SSF55729">
    <property type="entry name" value="Acyl-CoA N-acyltransferases (Nat)"/>
    <property type="match status" value="1"/>
</dbReference>
<dbReference type="PANTHER" id="PTHR43415:SF5">
    <property type="entry name" value="ACETYLTRANSFERASE"/>
    <property type="match status" value="1"/>
</dbReference>
<dbReference type="Proteomes" id="UP000570361">
    <property type="component" value="Unassembled WGS sequence"/>
</dbReference>
<comment type="caution">
    <text evidence="2">The sequence shown here is derived from an EMBL/GenBank/DDBJ whole genome shotgun (WGS) entry which is preliminary data.</text>
</comment>
<dbReference type="PANTHER" id="PTHR43415">
    <property type="entry name" value="SPERMIDINE N(1)-ACETYLTRANSFERASE"/>
    <property type="match status" value="1"/>
</dbReference>
<keyword evidence="2" id="KW-0808">Transferase</keyword>
<evidence type="ECO:0000313" key="2">
    <source>
        <dbReference type="EMBL" id="MBB3108716.1"/>
    </source>
</evidence>
<dbReference type="GO" id="GO:0016747">
    <property type="term" value="F:acyltransferase activity, transferring groups other than amino-acyl groups"/>
    <property type="evidence" value="ECO:0007669"/>
    <property type="project" value="InterPro"/>
</dbReference>
<dbReference type="PROSITE" id="PS51186">
    <property type="entry name" value="GNAT"/>
    <property type="match status" value="1"/>
</dbReference>
<sequence>MKPTRADLFRGELLRFAASQPEDADILAAYTEDYAYMMDVDTEYAVPQNADAIRALEVPRDAIEFMLRTLDDDHLVGFAALHGIEWNNQSAKLAVGIGDPDDRGKGYGIDAVRMTLRYAFHELNLNRVSLEVIAYNEAAYRTYLKAGFTQEGRLRSAVLRGGQSFDLIVMGILRHEWAAGQTAGKQLR</sequence>
<keyword evidence="3" id="KW-1185">Reference proteome</keyword>
<dbReference type="Pfam" id="PF13302">
    <property type="entry name" value="Acetyltransf_3"/>
    <property type="match status" value="1"/>
</dbReference>
<protein>
    <submittedName>
        <fullName evidence="2">RimJ/RimL family protein N-acetyltransferase</fullName>
    </submittedName>
</protein>
<name>A0A7W5FL20_9BACL</name>
<evidence type="ECO:0000313" key="3">
    <source>
        <dbReference type="Proteomes" id="UP000570361"/>
    </source>
</evidence>
<accession>A0A7W5FL20</accession>
<dbReference type="InterPro" id="IPR016181">
    <property type="entry name" value="Acyl_CoA_acyltransferase"/>
</dbReference>
<dbReference type="Gene3D" id="3.40.630.30">
    <property type="match status" value="1"/>
</dbReference>
<evidence type="ECO:0000259" key="1">
    <source>
        <dbReference type="PROSITE" id="PS51186"/>
    </source>
</evidence>
<feature type="domain" description="N-acetyltransferase" evidence="1">
    <location>
        <begin position="24"/>
        <end position="175"/>
    </location>
</feature>
<dbReference type="RefSeq" id="WP_183597051.1">
    <property type="nucleotide sequence ID" value="NZ_JACHXK010000001.1"/>
</dbReference>
<reference evidence="2 3" key="1">
    <citation type="submission" date="2020-08" db="EMBL/GenBank/DDBJ databases">
        <title>Genomic Encyclopedia of Type Strains, Phase III (KMG-III): the genomes of soil and plant-associated and newly described type strains.</title>
        <authorList>
            <person name="Whitman W."/>
        </authorList>
    </citation>
    <scope>NUCLEOTIDE SEQUENCE [LARGE SCALE GENOMIC DNA]</scope>
    <source>
        <strain evidence="2 3">CECT 5862</strain>
    </source>
</reference>